<dbReference type="Proteomes" id="UP000712281">
    <property type="component" value="Unassembled WGS sequence"/>
</dbReference>
<dbReference type="AlphaFoldDB" id="A0A8S9G542"/>
<protein>
    <submittedName>
        <fullName evidence="1">Uncharacterized protein</fullName>
    </submittedName>
</protein>
<evidence type="ECO:0000313" key="1">
    <source>
        <dbReference type="EMBL" id="KAF2539418.1"/>
    </source>
</evidence>
<proteinExistence type="predicted"/>
<gene>
    <name evidence="1" type="ORF">F2Q68_00022673</name>
</gene>
<dbReference type="EMBL" id="QGKW02002228">
    <property type="protein sequence ID" value="KAF2539418.1"/>
    <property type="molecule type" value="Genomic_DNA"/>
</dbReference>
<accession>A0A8S9G542</accession>
<reference evidence="1" key="1">
    <citation type="submission" date="2019-12" db="EMBL/GenBank/DDBJ databases">
        <title>Genome sequencing and annotation of Brassica cretica.</title>
        <authorList>
            <person name="Studholme D.J."/>
            <person name="Sarris P.F."/>
        </authorList>
    </citation>
    <scope>NUCLEOTIDE SEQUENCE</scope>
    <source>
        <strain evidence="1">PFS-001/15</strain>
        <tissue evidence="1">Leaf</tissue>
    </source>
</reference>
<name>A0A8S9G542_BRACR</name>
<evidence type="ECO:0000313" key="2">
    <source>
        <dbReference type="Proteomes" id="UP000712281"/>
    </source>
</evidence>
<sequence length="157" mass="16990">MAFFSETKPNLSFGHSSSTPLLSLSCSLSLSRVESTESSGVLSSTESIGVIVGVLVVSHPLLDEIKRNQLLIYRRLRVSASHLDDTSSLSLSSTRTLLSPSSRRYLAASCSDLMFDLFCRFDSVSRWLSTTATELSAVALLGSKGKVSDSCFRTNDV</sequence>
<comment type="caution">
    <text evidence="1">The sequence shown here is derived from an EMBL/GenBank/DDBJ whole genome shotgun (WGS) entry which is preliminary data.</text>
</comment>
<organism evidence="1 2">
    <name type="scientific">Brassica cretica</name>
    <name type="common">Mustard</name>
    <dbReference type="NCBI Taxonomy" id="69181"/>
    <lineage>
        <taxon>Eukaryota</taxon>
        <taxon>Viridiplantae</taxon>
        <taxon>Streptophyta</taxon>
        <taxon>Embryophyta</taxon>
        <taxon>Tracheophyta</taxon>
        <taxon>Spermatophyta</taxon>
        <taxon>Magnoliopsida</taxon>
        <taxon>eudicotyledons</taxon>
        <taxon>Gunneridae</taxon>
        <taxon>Pentapetalae</taxon>
        <taxon>rosids</taxon>
        <taxon>malvids</taxon>
        <taxon>Brassicales</taxon>
        <taxon>Brassicaceae</taxon>
        <taxon>Brassiceae</taxon>
        <taxon>Brassica</taxon>
    </lineage>
</organism>